<evidence type="ECO:0000256" key="5">
    <source>
        <dbReference type="SAM" id="MobiDB-lite"/>
    </source>
</evidence>
<dbReference type="Pfam" id="PF07690">
    <property type="entry name" value="MFS_1"/>
    <property type="match status" value="1"/>
</dbReference>
<feature type="transmembrane region" description="Helical" evidence="6">
    <location>
        <begin position="254"/>
        <end position="275"/>
    </location>
</feature>
<dbReference type="eggNOG" id="KOG2563">
    <property type="taxonomic scope" value="Eukaryota"/>
</dbReference>
<proteinExistence type="predicted"/>
<dbReference type="InterPro" id="IPR036259">
    <property type="entry name" value="MFS_trans_sf"/>
</dbReference>
<name>C3ZA17_BRAFL</name>
<dbReference type="AlphaFoldDB" id="C3ZA17"/>
<keyword evidence="3 6" id="KW-1133">Transmembrane helix</keyword>
<dbReference type="GO" id="GO:0022857">
    <property type="term" value="F:transmembrane transporter activity"/>
    <property type="evidence" value="ECO:0007669"/>
    <property type="project" value="InterPro"/>
</dbReference>
<feature type="transmembrane region" description="Helical" evidence="6">
    <location>
        <begin position="34"/>
        <end position="54"/>
    </location>
</feature>
<feature type="transmembrane region" description="Helical" evidence="6">
    <location>
        <begin position="320"/>
        <end position="341"/>
    </location>
</feature>
<dbReference type="InParanoid" id="C3ZA17"/>
<evidence type="ECO:0000256" key="1">
    <source>
        <dbReference type="ARBA" id="ARBA00004141"/>
    </source>
</evidence>
<feature type="transmembrane region" description="Helical" evidence="6">
    <location>
        <begin position="74"/>
        <end position="94"/>
    </location>
</feature>
<comment type="subcellular location">
    <subcellularLocation>
        <location evidence="1">Membrane</location>
        <topology evidence="1">Multi-pass membrane protein</topology>
    </subcellularLocation>
</comment>
<dbReference type="InterPro" id="IPR020846">
    <property type="entry name" value="MFS_dom"/>
</dbReference>
<feature type="transmembrane region" description="Helical" evidence="6">
    <location>
        <begin position="168"/>
        <end position="187"/>
    </location>
</feature>
<organism>
    <name type="scientific">Branchiostoma floridae</name>
    <name type="common">Florida lancelet</name>
    <name type="synonym">Amphioxus</name>
    <dbReference type="NCBI Taxonomy" id="7739"/>
    <lineage>
        <taxon>Eukaryota</taxon>
        <taxon>Metazoa</taxon>
        <taxon>Chordata</taxon>
        <taxon>Cephalochordata</taxon>
        <taxon>Leptocardii</taxon>
        <taxon>Amphioxiformes</taxon>
        <taxon>Branchiostomatidae</taxon>
        <taxon>Branchiostoma</taxon>
    </lineage>
</organism>
<reference evidence="8" key="1">
    <citation type="journal article" date="2008" name="Nature">
        <title>The amphioxus genome and the evolution of the chordate karyotype.</title>
        <authorList>
            <consortium name="US DOE Joint Genome Institute (JGI-PGF)"/>
            <person name="Putnam N.H."/>
            <person name="Butts T."/>
            <person name="Ferrier D.E.K."/>
            <person name="Furlong R.F."/>
            <person name="Hellsten U."/>
            <person name="Kawashima T."/>
            <person name="Robinson-Rechavi M."/>
            <person name="Shoguchi E."/>
            <person name="Terry A."/>
            <person name="Yu J.-K."/>
            <person name="Benito-Gutierrez E.L."/>
            <person name="Dubchak I."/>
            <person name="Garcia-Fernandez J."/>
            <person name="Gibson-Brown J.J."/>
            <person name="Grigoriev I.V."/>
            <person name="Horton A.C."/>
            <person name="de Jong P.J."/>
            <person name="Jurka J."/>
            <person name="Kapitonov V.V."/>
            <person name="Kohara Y."/>
            <person name="Kuroki Y."/>
            <person name="Lindquist E."/>
            <person name="Lucas S."/>
            <person name="Osoegawa K."/>
            <person name="Pennacchio L.A."/>
            <person name="Salamov A.A."/>
            <person name="Satou Y."/>
            <person name="Sauka-Spengler T."/>
            <person name="Schmutz J."/>
            <person name="Shin-I T."/>
            <person name="Toyoda A."/>
            <person name="Bronner-Fraser M."/>
            <person name="Fujiyama A."/>
            <person name="Holland L.Z."/>
            <person name="Holland P.W.H."/>
            <person name="Satoh N."/>
            <person name="Rokhsar D.S."/>
        </authorList>
    </citation>
    <scope>NUCLEOTIDE SEQUENCE [LARGE SCALE GENOMIC DNA]</scope>
    <source>
        <strain evidence="8">S238N-H82</strain>
        <tissue evidence="8">Testes</tissue>
    </source>
</reference>
<feature type="region of interest" description="Disordered" evidence="5">
    <location>
        <begin position="1"/>
        <end position="21"/>
    </location>
</feature>
<feature type="transmembrane region" description="Helical" evidence="6">
    <location>
        <begin position="287"/>
        <end position="308"/>
    </location>
</feature>
<evidence type="ECO:0000256" key="4">
    <source>
        <dbReference type="ARBA" id="ARBA00023136"/>
    </source>
</evidence>
<keyword evidence="4 6" id="KW-0472">Membrane</keyword>
<feature type="domain" description="Major facilitator superfamily (MFS) profile" evidence="7">
    <location>
        <begin position="36"/>
        <end position="456"/>
    </location>
</feature>
<dbReference type="PROSITE" id="PS50850">
    <property type="entry name" value="MFS"/>
    <property type="match status" value="1"/>
</dbReference>
<accession>C3ZA17</accession>
<gene>
    <name evidence="8" type="ORF">BRAFLDRAFT_279844</name>
</gene>
<feature type="transmembrane region" description="Helical" evidence="6">
    <location>
        <begin position="347"/>
        <end position="367"/>
    </location>
</feature>
<dbReference type="PANTHER" id="PTHR10924:SF6">
    <property type="entry name" value="SOLUTE CARRIER FAMILY 49 MEMBER A3"/>
    <property type="match status" value="1"/>
</dbReference>
<sequence length="478" mass="50659">MEGPSDSEGKSLLPTAGGEAPGAGEKLRVYRWRWYILVVITLLNISNGALASWFQPVADTAAEFYGVELSEMNWLSLAFLLTAVPLGFVATWVLDVIGLRAGIIIGAWIQAAGAGITAISTLHDIPSSYRFAVVVAGQVVAAMAQPLLRQSPAKVAAMWFADDQRATANMIISMGSPIGSILSNLVGPQVAKSGDRHSLQLLVSLYTIVPCLTVLMATFGICSSGPPSPPSISAAKGTQPFFPGLKMLCRDVQYWILMLTFGAGMGTFQTFVAVIEQVFCPRGYTDTFAGICAALMVLLGMVGAGAAGRLVDRTKRFEEIIKLSAAIGTLALIVFAVLSSYPGKEVPLAISASVFGVTAFAMYPTALELSVEITYPVSAATSSGLLIVCGNLQAIILTFLAKYIPPPLPPSQTVHAHCGKVVPRDFKGKPALMMLIFAGWMTVASVTLLLGLKPVYKRLQVERTENKSVNAEQPAPST</sequence>
<dbReference type="Gene3D" id="1.20.1250.20">
    <property type="entry name" value="MFS general substrate transporter like domains"/>
    <property type="match status" value="2"/>
</dbReference>
<dbReference type="EMBL" id="GG666601">
    <property type="protein sequence ID" value="EEN50605.1"/>
    <property type="molecule type" value="Genomic_DNA"/>
</dbReference>
<dbReference type="SUPFAM" id="SSF103473">
    <property type="entry name" value="MFS general substrate transporter"/>
    <property type="match status" value="1"/>
</dbReference>
<dbReference type="InterPro" id="IPR049680">
    <property type="entry name" value="FLVCR1-2_SLC49-like"/>
</dbReference>
<evidence type="ECO:0000256" key="2">
    <source>
        <dbReference type="ARBA" id="ARBA00022692"/>
    </source>
</evidence>
<evidence type="ECO:0000256" key="3">
    <source>
        <dbReference type="ARBA" id="ARBA00022989"/>
    </source>
</evidence>
<evidence type="ECO:0000259" key="7">
    <source>
        <dbReference type="PROSITE" id="PS50850"/>
    </source>
</evidence>
<evidence type="ECO:0000256" key="6">
    <source>
        <dbReference type="SAM" id="Phobius"/>
    </source>
</evidence>
<evidence type="ECO:0000313" key="8">
    <source>
        <dbReference type="EMBL" id="EEN50605.1"/>
    </source>
</evidence>
<dbReference type="GO" id="GO:0016020">
    <property type="term" value="C:membrane"/>
    <property type="evidence" value="ECO:0007669"/>
    <property type="project" value="UniProtKB-SubCell"/>
</dbReference>
<feature type="transmembrane region" description="Helical" evidence="6">
    <location>
        <begin position="431"/>
        <end position="452"/>
    </location>
</feature>
<protein>
    <recommendedName>
        <fullName evidence="7">Major facilitator superfamily (MFS) profile domain-containing protein</fullName>
    </recommendedName>
</protein>
<feature type="transmembrane region" description="Helical" evidence="6">
    <location>
        <begin position="199"/>
        <end position="222"/>
    </location>
</feature>
<dbReference type="InterPro" id="IPR011701">
    <property type="entry name" value="MFS"/>
</dbReference>
<dbReference type="PANTHER" id="PTHR10924">
    <property type="entry name" value="MAJOR FACILITATOR SUPERFAMILY PROTEIN-RELATED"/>
    <property type="match status" value="1"/>
</dbReference>
<keyword evidence="2 6" id="KW-0812">Transmembrane</keyword>
<feature type="transmembrane region" description="Helical" evidence="6">
    <location>
        <begin position="101"/>
        <end position="122"/>
    </location>
</feature>